<dbReference type="EMBL" id="JBBXMP010000195">
    <property type="protein sequence ID" value="KAL0060038.1"/>
    <property type="molecule type" value="Genomic_DNA"/>
</dbReference>
<feature type="region of interest" description="Disordered" evidence="1">
    <location>
        <begin position="1"/>
        <end position="47"/>
    </location>
</feature>
<name>A0ABR2ZFB9_9AGAR</name>
<sequence>MPLRDIGNSFSKKGHSLAVKEEEGLEDANPLRVNSSSQTSSQITELQSQLVKTQNQLRGLQRDFESYKTDTALMQRHHEDDVVKYE</sequence>
<evidence type="ECO:0000313" key="2">
    <source>
        <dbReference type="EMBL" id="KAL0060038.1"/>
    </source>
</evidence>
<organism evidence="2 3">
    <name type="scientific">Marasmius tenuissimus</name>
    <dbReference type="NCBI Taxonomy" id="585030"/>
    <lineage>
        <taxon>Eukaryota</taxon>
        <taxon>Fungi</taxon>
        <taxon>Dikarya</taxon>
        <taxon>Basidiomycota</taxon>
        <taxon>Agaricomycotina</taxon>
        <taxon>Agaricomycetes</taxon>
        <taxon>Agaricomycetidae</taxon>
        <taxon>Agaricales</taxon>
        <taxon>Marasmiineae</taxon>
        <taxon>Marasmiaceae</taxon>
        <taxon>Marasmius</taxon>
    </lineage>
</organism>
<comment type="caution">
    <text evidence="2">The sequence shown here is derived from an EMBL/GenBank/DDBJ whole genome shotgun (WGS) entry which is preliminary data.</text>
</comment>
<gene>
    <name evidence="2" type="ORF">AAF712_013157</name>
</gene>
<dbReference type="Proteomes" id="UP001437256">
    <property type="component" value="Unassembled WGS sequence"/>
</dbReference>
<accession>A0ABR2ZFB9</accession>
<proteinExistence type="predicted"/>
<evidence type="ECO:0000256" key="1">
    <source>
        <dbReference type="SAM" id="MobiDB-lite"/>
    </source>
</evidence>
<protein>
    <submittedName>
        <fullName evidence="2">Uncharacterized protein</fullName>
    </submittedName>
</protein>
<feature type="compositionally biased region" description="Polar residues" evidence="1">
    <location>
        <begin position="32"/>
        <end position="47"/>
    </location>
</feature>
<evidence type="ECO:0000313" key="3">
    <source>
        <dbReference type="Proteomes" id="UP001437256"/>
    </source>
</evidence>
<keyword evidence="3" id="KW-1185">Reference proteome</keyword>
<reference evidence="2 3" key="1">
    <citation type="submission" date="2024-05" db="EMBL/GenBank/DDBJ databases">
        <title>A draft genome resource for the thread blight pathogen Marasmius tenuissimus strain MS-2.</title>
        <authorList>
            <person name="Yulfo-Soto G.E."/>
            <person name="Baruah I.K."/>
            <person name="Amoako-Attah I."/>
            <person name="Bukari Y."/>
            <person name="Meinhardt L.W."/>
            <person name="Bailey B.A."/>
            <person name="Cohen S.P."/>
        </authorList>
    </citation>
    <scope>NUCLEOTIDE SEQUENCE [LARGE SCALE GENOMIC DNA]</scope>
    <source>
        <strain evidence="2 3">MS-2</strain>
    </source>
</reference>